<organism evidence="1 2">
    <name type="scientific">Bradyrhizobium yuanmingense</name>
    <dbReference type="NCBI Taxonomy" id="108015"/>
    <lineage>
        <taxon>Bacteria</taxon>
        <taxon>Pseudomonadati</taxon>
        <taxon>Pseudomonadota</taxon>
        <taxon>Alphaproteobacteria</taxon>
        <taxon>Hyphomicrobiales</taxon>
        <taxon>Nitrobacteraceae</taxon>
        <taxon>Bradyrhizobium</taxon>
    </lineage>
</organism>
<name>A0A1C3XG52_9BRAD</name>
<protein>
    <submittedName>
        <fullName evidence="1">Uncharacterized protein</fullName>
    </submittedName>
</protein>
<dbReference type="EMBL" id="FMAE01000016">
    <property type="protein sequence ID" value="SCB51241.1"/>
    <property type="molecule type" value="Genomic_DNA"/>
</dbReference>
<dbReference type="AlphaFoldDB" id="A0A1C3XG52"/>
<accession>A0A1C3XG52</accession>
<sequence length="77" mass="8459">MIVSAALPLSNPNKLCYGVVQAELFGALLREATENCMRGQTELGRKPALDVGWVRASWVAKPLTWRGYSETAKALPR</sequence>
<gene>
    <name evidence="1" type="ORF">GA0061099_101615</name>
</gene>
<evidence type="ECO:0000313" key="2">
    <source>
        <dbReference type="Proteomes" id="UP000183174"/>
    </source>
</evidence>
<proteinExistence type="predicted"/>
<dbReference type="Proteomes" id="UP000183174">
    <property type="component" value="Unassembled WGS sequence"/>
</dbReference>
<evidence type="ECO:0000313" key="1">
    <source>
        <dbReference type="EMBL" id="SCB51241.1"/>
    </source>
</evidence>
<reference evidence="1 2" key="1">
    <citation type="submission" date="2016-08" db="EMBL/GenBank/DDBJ databases">
        <authorList>
            <person name="Seilhamer J.J."/>
        </authorList>
    </citation>
    <scope>NUCLEOTIDE SEQUENCE [LARGE SCALE GENOMIC DNA]</scope>
    <source>
        <strain evidence="1 2">CCBAU 10071</strain>
    </source>
</reference>